<dbReference type="Proteomes" id="UP001175227">
    <property type="component" value="Unassembled WGS sequence"/>
</dbReference>
<evidence type="ECO:0000313" key="3">
    <source>
        <dbReference type="Proteomes" id="UP001175227"/>
    </source>
</evidence>
<accession>A0AA39P4W6</accession>
<feature type="chain" id="PRO_5041244032" description="Ubiquitin 3 binding protein But2 C-terminal domain-containing protein" evidence="1">
    <location>
        <begin position="24"/>
        <end position="380"/>
    </location>
</feature>
<protein>
    <recommendedName>
        <fullName evidence="4">Ubiquitin 3 binding protein But2 C-terminal domain-containing protein</fullName>
    </recommendedName>
</protein>
<organism evidence="2 3">
    <name type="scientific">Armillaria novae-zelandiae</name>
    <dbReference type="NCBI Taxonomy" id="153914"/>
    <lineage>
        <taxon>Eukaryota</taxon>
        <taxon>Fungi</taxon>
        <taxon>Dikarya</taxon>
        <taxon>Basidiomycota</taxon>
        <taxon>Agaricomycotina</taxon>
        <taxon>Agaricomycetes</taxon>
        <taxon>Agaricomycetidae</taxon>
        <taxon>Agaricales</taxon>
        <taxon>Marasmiineae</taxon>
        <taxon>Physalacriaceae</taxon>
        <taxon>Armillaria</taxon>
    </lineage>
</organism>
<gene>
    <name evidence="2" type="ORF">IW261DRAFT_286837</name>
</gene>
<proteinExistence type="predicted"/>
<comment type="caution">
    <text evidence="2">The sequence shown here is derived from an EMBL/GenBank/DDBJ whole genome shotgun (WGS) entry which is preliminary data.</text>
</comment>
<name>A0AA39P4W6_9AGAR</name>
<keyword evidence="1" id="KW-0732">Signal</keyword>
<dbReference type="EMBL" id="JAUEPR010000017">
    <property type="protein sequence ID" value="KAK0477365.1"/>
    <property type="molecule type" value="Genomic_DNA"/>
</dbReference>
<sequence length="380" mass="42320">MVILRAKRYYLTLGLLLAPRAKAAITHQYGQNTISPNRIETPRGSIILSLTIPEHPQIPDRCKGFKSTIYRLRSPLSQTFNMLSAFWTDPTVGYTLAMTGVNDTTEKATECKLQHCRERAQGKDTLFAGWGDRLVMWSSVGTLCSSLITLLMVALSTVNYTSSTHNSIIVQAGQPSQYIHLDSVFRHNHDRNASHHTPITNFPDIVAQIEAHSPGRLVQEDTSRQWRTNLGTVFPDDRHLIISSETSTVLQFFHLDYGMEYCSLALSIPEPSDGFDPEAKLENDTVVDIWLLQSNWSDRLIRASSGETAPKRKTLVASVPIRFGDHFTTDRIHCPSGELSLFELSCSPSSAGPCHVDFWQNGEIAPSAGVYIVQECSLEG</sequence>
<evidence type="ECO:0000313" key="2">
    <source>
        <dbReference type="EMBL" id="KAK0477365.1"/>
    </source>
</evidence>
<evidence type="ECO:0008006" key="4">
    <source>
        <dbReference type="Google" id="ProtNLM"/>
    </source>
</evidence>
<feature type="signal peptide" evidence="1">
    <location>
        <begin position="1"/>
        <end position="23"/>
    </location>
</feature>
<evidence type="ECO:0000256" key="1">
    <source>
        <dbReference type="SAM" id="SignalP"/>
    </source>
</evidence>
<reference evidence="2" key="1">
    <citation type="submission" date="2023-06" db="EMBL/GenBank/DDBJ databases">
        <authorList>
            <consortium name="Lawrence Berkeley National Laboratory"/>
            <person name="Ahrendt S."/>
            <person name="Sahu N."/>
            <person name="Indic B."/>
            <person name="Wong-Bajracharya J."/>
            <person name="Merenyi Z."/>
            <person name="Ke H.-M."/>
            <person name="Monk M."/>
            <person name="Kocsube S."/>
            <person name="Drula E."/>
            <person name="Lipzen A."/>
            <person name="Balint B."/>
            <person name="Henrissat B."/>
            <person name="Andreopoulos B."/>
            <person name="Martin F.M."/>
            <person name="Harder C.B."/>
            <person name="Rigling D."/>
            <person name="Ford K.L."/>
            <person name="Foster G.D."/>
            <person name="Pangilinan J."/>
            <person name="Papanicolaou A."/>
            <person name="Barry K."/>
            <person name="LaButti K."/>
            <person name="Viragh M."/>
            <person name="Koriabine M."/>
            <person name="Yan M."/>
            <person name="Riley R."/>
            <person name="Champramary S."/>
            <person name="Plett K.L."/>
            <person name="Tsai I.J."/>
            <person name="Slot J."/>
            <person name="Sipos G."/>
            <person name="Plett J."/>
            <person name="Nagy L.G."/>
            <person name="Grigoriev I.V."/>
        </authorList>
    </citation>
    <scope>NUCLEOTIDE SEQUENCE</scope>
    <source>
        <strain evidence="2">ICMP 16352</strain>
    </source>
</reference>
<dbReference type="AlphaFoldDB" id="A0AA39P4W6"/>
<keyword evidence="3" id="KW-1185">Reference proteome</keyword>